<organism evidence="7 8">
    <name type="scientific">Actinomyces urogenitalis</name>
    <dbReference type="NCBI Taxonomy" id="103621"/>
    <lineage>
        <taxon>Bacteria</taxon>
        <taxon>Bacillati</taxon>
        <taxon>Actinomycetota</taxon>
        <taxon>Actinomycetes</taxon>
        <taxon>Actinomycetales</taxon>
        <taxon>Actinomycetaceae</taxon>
        <taxon>Actinomyces</taxon>
    </lineage>
</organism>
<evidence type="ECO:0000256" key="2">
    <source>
        <dbReference type="ARBA" id="ARBA00006706"/>
    </source>
</evidence>
<evidence type="ECO:0000313" key="8">
    <source>
        <dbReference type="Proteomes" id="UP000234778"/>
    </source>
</evidence>
<dbReference type="CDD" id="cd00685">
    <property type="entry name" value="Trans_IPPS_HT"/>
    <property type="match status" value="1"/>
</dbReference>
<keyword evidence="3 6" id="KW-0808">Transferase</keyword>
<accession>A0A2I1KVE4</accession>
<dbReference type="AlphaFoldDB" id="A0A2I1KVE4"/>
<dbReference type="InterPro" id="IPR033749">
    <property type="entry name" value="Polyprenyl_synt_CS"/>
</dbReference>
<dbReference type="SFLD" id="SFLDS00005">
    <property type="entry name" value="Isoprenoid_Synthase_Type_I"/>
    <property type="match status" value="1"/>
</dbReference>
<dbReference type="Gene3D" id="1.10.600.10">
    <property type="entry name" value="Farnesyl Diphosphate Synthase"/>
    <property type="match status" value="1"/>
</dbReference>
<dbReference type="GO" id="GO:0046872">
    <property type="term" value="F:metal ion binding"/>
    <property type="evidence" value="ECO:0007669"/>
    <property type="project" value="UniProtKB-KW"/>
</dbReference>
<evidence type="ECO:0000256" key="1">
    <source>
        <dbReference type="ARBA" id="ARBA00001946"/>
    </source>
</evidence>
<comment type="similarity">
    <text evidence="2 6">Belongs to the FPP/GGPP synthase family.</text>
</comment>
<dbReference type="InterPro" id="IPR000092">
    <property type="entry name" value="Polyprenyl_synt"/>
</dbReference>
<comment type="cofactor">
    <cofactor evidence="1">
        <name>Mg(2+)</name>
        <dbReference type="ChEBI" id="CHEBI:18420"/>
    </cofactor>
</comment>
<keyword evidence="5" id="KW-0460">Magnesium</keyword>
<dbReference type="PANTHER" id="PTHR12001:SF85">
    <property type="entry name" value="SHORT CHAIN ISOPRENYL DIPHOSPHATE SYNTHASE"/>
    <property type="match status" value="1"/>
</dbReference>
<dbReference type="PANTHER" id="PTHR12001">
    <property type="entry name" value="GERANYLGERANYL PYROPHOSPHATE SYNTHASE"/>
    <property type="match status" value="1"/>
</dbReference>
<evidence type="ECO:0000256" key="5">
    <source>
        <dbReference type="ARBA" id="ARBA00022842"/>
    </source>
</evidence>
<name>A0A2I1KVE4_9ACTO</name>
<dbReference type="GO" id="GO:0008299">
    <property type="term" value="P:isoprenoid biosynthetic process"/>
    <property type="evidence" value="ECO:0007669"/>
    <property type="project" value="InterPro"/>
</dbReference>
<dbReference type="SUPFAM" id="SSF48576">
    <property type="entry name" value="Terpenoid synthases"/>
    <property type="match status" value="1"/>
</dbReference>
<dbReference type="Pfam" id="PF00348">
    <property type="entry name" value="polyprenyl_synt"/>
    <property type="match status" value="1"/>
</dbReference>
<evidence type="ECO:0000256" key="6">
    <source>
        <dbReference type="RuleBase" id="RU004466"/>
    </source>
</evidence>
<proteinExistence type="inferred from homology"/>
<dbReference type="InterPro" id="IPR008949">
    <property type="entry name" value="Isoprenoid_synthase_dom_sf"/>
</dbReference>
<dbReference type="PROSITE" id="PS00444">
    <property type="entry name" value="POLYPRENYL_SYNTHASE_2"/>
    <property type="match status" value="1"/>
</dbReference>
<dbReference type="GeneID" id="81707629"/>
<comment type="caution">
    <text evidence="7">The sequence shown here is derived from an EMBL/GenBank/DDBJ whole genome shotgun (WGS) entry which is preliminary data.</text>
</comment>
<dbReference type="GO" id="GO:0004659">
    <property type="term" value="F:prenyltransferase activity"/>
    <property type="evidence" value="ECO:0007669"/>
    <property type="project" value="InterPro"/>
</dbReference>
<evidence type="ECO:0000256" key="3">
    <source>
        <dbReference type="ARBA" id="ARBA00022679"/>
    </source>
</evidence>
<dbReference type="RefSeq" id="WP_040319866.1">
    <property type="nucleotide sequence ID" value="NZ_PKHA01000001.1"/>
</dbReference>
<evidence type="ECO:0000256" key="4">
    <source>
        <dbReference type="ARBA" id="ARBA00022723"/>
    </source>
</evidence>
<keyword evidence="4" id="KW-0479">Metal-binding</keyword>
<reference evidence="7 8" key="1">
    <citation type="submission" date="2017-12" db="EMBL/GenBank/DDBJ databases">
        <title>Phylogenetic diversity of female urinary microbiome.</title>
        <authorList>
            <person name="Thomas-White K."/>
            <person name="Wolfe A.J."/>
        </authorList>
    </citation>
    <scope>NUCLEOTIDE SEQUENCE [LARGE SCALE GENOMIC DNA]</scope>
    <source>
        <strain evidence="7 8">UMB0319</strain>
    </source>
</reference>
<sequence>MSDLSDTARLVRAGVDARLAQVLQERRARYEDLGEAATELLDAAEVLLKGGKRMRALLAGLGIALDSHGPARTALLSSPLVASAGAALELYQASALVHDDVIDAALTRRGEPAAHRRLAQVHRDHGWLTEPLTFGTSGAILLGDLLLSACGEEMGHAVTEVGVSPAAATAARQAFDRMTSEVAVGQYLDLRSEVVPLPGPEENPVEAGQTMHRNALGVVRRKSARYSVMYPLLIGALLAGVDPDCALAARLAQFGEEVGIAFQLRDDLLGVLGDPQVTGKPVGDDLREGKRTVLLALTWQRAGQEGRELLRSVLANREASSQDIAQACSLMRQCGAVQAHEEEITAHLEAAHAALDRVPDAELPEPSREALIQVAQALGTRQA</sequence>
<evidence type="ECO:0000313" key="7">
    <source>
        <dbReference type="EMBL" id="PKY99596.1"/>
    </source>
</evidence>
<gene>
    <name evidence="7" type="ORF">CYJ26_01530</name>
</gene>
<dbReference type="Proteomes" id="UP000234778">
    <property type="component" value="Unassembled WGS sequence"/>
</dbReference>
<dbReference type="PROSITE" id="PS00723">
    <property type="entry name" value="POLYPRENYL_SYNTHASE_1"/>
    <property type="match status" value="1"/>
</dbReference>
<dbReference type="EMBL" id="PKHA01000001">
    <property type="protein sequence ID" value="PKY99596.1"/>
    <property type="molecule type" value="Genomic_DNA"/>
</dbReference>
<protein>
    <submittedName>
        <fullName evidence="7">Polyprenyl synthetase family protein</fullName>
    </submittedName>
</protein>